<dbReference type="EMBL" id="VSZQ01000090">
    <property type="protein sequence ID" value="TYR63230.1"/>
    <property type="molecule type" value="Genomic_DNA"/>
</dbReference>
<protein>
    <submittedName>
        <fullName evidence="1">Uncharacterized protein</fullName>
    </submittedName>
</protein>
<keyword evidence="2" id="KW-1185">Reference proteome</keyword>
<comment type="caution">
    <text evidence="1">The sequence shown here is derived from an EMBL/GenBank/DDBJ whole genome shotgun (WGS) entry which is preliminary data.</text>
</comment>
<organism evidence="1 2">
    <name type="scientific">Streptomyces parvus</name>
    <dbReference type="NCBI Taxonomy" id="66428"/>
    <lineage>
        <taxon>Bacteria</taxon>
        <taxon>Bacillati</taxon>
        <taxon>Actinomycetota</taxon>
        <taxon>Actinomycetes</taxon>
        <taxon>Kitasatosporales</taxon>
        <taxon>Streptomycetaceae</taxon>
        <taxon>Streptomyces</taxon>
    </lineage>
</organism>
<gene>
    <name evidence="1" type="ORF">FY004_17905</name>
</gene>
<accession>A0A5D4JGB1</accession>
<evidence type="ECO:0000313" key="2">
    <source>
        <dbReference type="Proteomes" id="UP000323242"/>
    </source>
</evidence>
<evidence type="ECO:0000313" key="1">
    <source>
        <dbReference type="EMBL" id="TYR63230.1"/>
    </source>
</evidence>
<dbReference type="Proteomes" id="UP000323242">
    <property type="component" value="Unassembled WGS sequence"/>
</dbReference>
<name>A0A5D4JGB1_9ACTN</name>
<proteinExistence type="predicted"/>
<sequence length="79" mass="8898">MTECAAHSTFARGTFEVGRGLLRHTLYLEEVTHQQVAEWLAYRHCHWPASTNPHLLDSRKTAPGFRPVIRTGTLCGVLP</sequence>
<reference evidence="1 2" key="1">
    <citation type="submission" date="2019-08" db="EMBL/GenBank/DDBJ databases">
        <title>Draft genome for granaticin producer strain Streptomyces parvus C05.</title>
        <authorList>
            <person name="Gonzalez-Pimentel J.L."/>
        </authorList>
    </citation>
    <scope>NUCLEOTIDE SEQUENCE [LARGE SCALE GENOMIC DNA]</scope>
    <source>
        <strain evidence="1 2">C05</strain>
    </source>
</reference>
<dbReference type="AlphaFoldDB" id="A0A5D4JGB1"/>